<evidence type="ECO:0000259" key="1">
    <source>
        <dbReference type="Pfam" id="PF07728"/>
    </source>
</evidence>
<keyword evidence="3" id="KW-1185">Reference proteome</keyword>
<dbReference type="RefSeq" id="WP_062128003.1">
    <property type="nucleotide sequence ID" value="NZ_BAZW01000059.1"/>
</dbReference>
<dbReference type="Proteomes" id="UP000032900">
    <property type="component" value="Unassembled WGS sequence"/>
</dbReference>
<sequence>MKQEEVQKVFEESGCQNIAQAKEYYFLLGQEALNRWLNLEIEDHLKDELVRLSSDYDEFKIVAEANPQIGEIRDLLFEIISYCDTKAHGKLQYNKYDDYRAIADAFVRMNDWVAGLIRFKFQNRVIDGKSILNAFNYLLNPENNCTILSDNHRKMVSVNLLKHDYNEHNFTNDLKEYFSKFGLVVAHQENFTFLLSSIVYSFRGEWEDEVVGLMASDGTGWQENEIEIGPEYEGLIIWNSKKPSGGNDTLKLLRAYLKDRKSFPLYYSIRGETRYKANIIDFAISQEEYSNKEWASKKIKHYAPNFSDYHDDRKSAKIVFFADGIEKVAPIPVNKFKFFGKNSPPTQDNLSPIKALPTEIVTNVSEANTKKSYPNTEPMSLNQILFGPPGTGKTYNTVNKALEIIGEPLEGKSRKDIKAIFDKKVQEGQIVFSTFHQSMSYEDFIEGIKPITEGGNVKYEVRDGIFKKLCQLAQGIVTTSFDEAYYEFIKDISTKEYFELKTSENTSFWVSVNRNNNLNLYTTANKNHQGSMVRENLNKMSAGQIVYIGWDCYINAVISHLKSYYNFELNTDTTKNKKYVMIIDEINRGNISQIFGELITLMEDDKRLGRDEGLEVMLPYSQEKFGIPPNLYILGTMNTADRSVEALDTALRRRFSFTEMPPRYDLEGLKYEFAGTTGREILRVINKRIEKLLDRVHLIGHSYLLIKNGSSVEEQLQDAFYRNIIPLLQEYFYGDYAKIGAILGKGFIYEENSTDEEDFAADINFEYPEKDIFQIIDYRQGHPGRQYIQEGMTFKSAIQLLVK</sequence>
<feature type="domain" description="ATPase dynein-related AAA" evidence="1">
    <location>
        <begin position="577"/>
        <end position="655"/>
    </location>
</feature>
<accession>A0A0E9M2H4</accession>
<dbReference type="InterPro" id="IPR027417">
    <property type="entry name" value="P-loop_NTPase"/>
</dbReference>
<gene>
    <name evidence="2" type="ORF">JCM15548_14110</name>
</gene>
<dbReference type="AlphaFoldDB" id="A0A0E9M2H4"/>
<organism evidence="2 3">
    <name type="scientific">Geofilum rubicundum JCM 15548</name>
    <dbReference type="NCBI Taxonomy" id="1236989"/>
    <lineage>
        <taxon>Bacteria</taxon>
        <taxon>Pseudomonadati</taxon>
        <taxon>Bacteroidota</taxon>
        <taxon>Bacteroidia</taxon>
        <taxon>Marinilabiliales</taxon>
        <taxon>Marinilabiliaceae</taxon>
        <taxon>Geofilum</taxon>
    </lineage>
</organism>
<dbReference type="InterPro" id="IPR011704">
    <property type="entry name" value="ATPase_dyneun-rel_AAA"/>
</dbReference>
<evidence type="ECO:0000313" key="2">
    <source>
        <dbReference type="EMBL" id="GAO31719.1"/>
    </source>
</evidence>
<name>A0A0E9M2H4_9BACT</name>
<dbReference type="STRING" id="1236989.JCM15548_14110"/>
<dbReference type="Gene3D" id="3.40.50.300">
    <property type="entry name" value="P-loop containing nucleotide triphosphate hydrolases"/>
    <property type="match status" value="1"/>
</dbReference>
<dbReference type="EMBL" id="BAZW01000059">
    <property type="protein sequence ID" value="GAO31719.1"/>
    <property type="molecule type" value="Genomic_DNA"/>
</dbReference>
<dbReference type="PANTHER" id="PTHR37291:SF1">
    <property type="entry name" value="TYPE IV METHYL-DIRECTED RESTRICTION ENZYME ECOKMCRB SUBUNIT"/>
    <property type="match status" value="1"/>
</dbReference>
<protein>
    <recommendedName>
        <fullName evidence="1">ATPase dynein-related AAA domain-containing protein</fullName>
    </recommendedName>
</protein>
<dbReference type="PANTHER" id="PTHR37291">
    <property type="entry name" value="5-METHYLCYTOSINE-SPECIFIC RESTRICTION ENZYME B"/>
    <property type="match status" value="1"/>
</dbReference>
<dbReference type="GO" id="GO:0016887">
    <property type="term" value="F:ATP hydrolysis activity"/>
    <property type="evidence" value="ECO:0007669"/>
    <property type="project" value="InterPro"/>
</dbReference>
<comment type="caution">
    <text evidence="2">The sequence shown here is derived from an EMBL/GenBank/DDBJ whole genome shotgun (WGS) entry which is preliminary data.</text>
</comment>
<dbReference type="InterPro" id="IPR052934">
    <property type="entry name" value="Methyl-DNA_Rec/Restrict_Enz"/>
</dbReference>
<evidence type="ECO:0000313" key="3">
    <source>
        <dbReference type="Proteomes" id="UP000032900"/>
    </source>
</evidence>
<proteinExistence type="predicted"/>
<dbReference type="Pfam" id="PF07728">
    <property type="entry name" value="AAA_5"/>
    <property type="match status" value="1"/>
</dbReference>
<dbReference type="GO" id="GO:0005524">
    <property type="term" value="F:ATP binding"/>
    <property type="evidence" value="ECO:0007669"/>
    <property type="project" value="InterPro"/>
</dbReference>
<reference evidence="2 3" key="1">
    <citation type="journal article" date="2015" name="Microbes Environ.">
        <title>Distribution and evolution of nitrogen fixation genes in the phylum bacteroidetes.</title>
        <authorList>
            <person name="Inoue J."/>
            <person name="Oshima K."/>
            <person name="Suda W."/>
            <person name="Sakamoto M."/>
            <person name="Iino T."/>
            <person name="Noda S."/>
            <person name="Hongoh Y."/>
            <person name="Hattori M."/>
            <person name="Ohkuma M."/>
        </authorList>
    </citation>
    <scope>NUCLEOTIDE SEQUENCE [LARGE SCALE GENOMIC DNA]</scope>
    <source>
        <strain evidence="2">JCM 15548</strain>
    </source>
</reference>
<dbReference type="SUPFAM" id="SSF52540">
    <property type="entry name" value="P-loop containing nucleoside triphosphate hydrolases"/>
    <property type="match status" value="1"/>
</dbReference>
<dbReference type="OrthoDB" id="9781481at2"/>